<keyword evidence="2" id="KW-1185">Reference proteome</keyword>
<dbReference type="EMBL" id="BJCC01000007">
    <property type="protein sequence ID" value="GCF92883.1"/>
    <property type="molecule type" value="Genomic_DNA"/>
</dbReference>
<dbReference type="OrthoDB" id="2187532at2"/>
<name>A0A4P5PHJ2_9ENTE</name>
<organism evidence="1 2">
    <name type="scientific">Enterococcus florum</name>
    <dbReference type="NCBI Taxonomy" id="2480627"/>
    <lineage>
        <taxon>Bacteria</taxon>
        <taxon>Bacillati</taxon>
        <taxon>Bacillota</taxon>
        <taxon>Bacilli</taxon>
        <taxon>Lactobacillales</taxon>
        <taxon>Enterococcaceae</taxon>
        <taxon>Enterococcus</taxon>
    </lineage>
</organism>
<reference evidence="2" key="1">
    <citation type="submission" date="2019-02" db="EMBL/GenBank/DDBJ databases">
        <title>Draft genome sequence of Enterococcus sp. Gos25-1.</title>
        <authorList>
            <person name="Tanaka N."/>
            <person name="Shiwa Y."/>
            <person name="Fujita N."/>
        </authorList>
    </citation>
    <scope>NUCLEOTIDE SEQUENCE [LARGE SCALE GENOMIC DNA]</scope>
    <source>
        <strain evidence="2">Gos25-1</strain>
    </source>
</reference>
<comment type="caution">
    <text evidence="1">The sequence shown here is derived from an EMBL/GenBank/DDBJ whole genome shotgun (WGS) entry which is preliminary data.</text>
</comment>
<dbReference type="Proteomes" id="UP000290567">
    <property type="component" value="Unassembled WGS sequence"/>
</dbReference>
<evidence type="ECO:0000313" key="1">
    <source>
        <dbReference type="EMBL" id="GCF92883.1"/>
    </source>
</evidence>
<accession>A0A4P5PHJ2</accession>
<gene>
    <name evidence="1" type="ORF">NRIC_07740</name>
</gene>
<protein>
    <submittedName>
        <fullName evidence="1">Uncharacterized protein</fullName>
    </submittedName>
</protein>
<sequence>MRGTVSENQRHYFYESPFLMQGENQLSLSELRTIFIRTLANNPHANYVSGDYFLEKKQRRVTIWRKDGKSLSREELFAIDEVLPKIFETY</sequence>
<dbReference type="AlphaFoldDB" id="A0A4P5PHJ2"/>
<evidence type="ECO:0000313" key="2">
    <source>
        <dbReference type="Proteomes" id="UP000290567"/>
    </source>
</evidence>
<dbReference type="RefSeq" id="WP_146621371.1">
    <property type="nucleotide sequence ID" value="NZ_BJCC01000007.1"/>
</dbReference>
<proteinExistence type="predicted"/>